<evidence type="ECO:0000313" key="3">
    <source>
        <dbReference type="Proteomes" id="UP001203342"/>
    </source>
</evidence>
<keyword evidence="1" id="KW-1133">Transmembrane helix</keyword>
<sequence>MIVIVFKYLVPKGFRGLTLFPFVFLLNKKDKTNAVLLNHERIHIKQQLELLVVFFFVWYGLEFVFRLIQFRDKAKAYQNISFEREAYQFEQDLDYVNKRNLFSFFSFVI</sequence>
<dbReference type="EMBL" id="JAMLJN010000001">
    <property type="protein sequence ID" value="MCL9769117.1"/>
    <property type="molecule type" value="Genomic_DNA"/>
</dbReference>
<evidence type="ECO:0000313" key="2">
    <source>
        <dbReference type="EMBL" id="MCL9769117.1"/>
    </source>
</evidence>
<comment type="caution">
    <text evidence="2">The sequence shown here is derived from an EMBL/GenBank/DDBJ whole genome shotgun (WGS) entry which is preliminary data.</text>
</comment>
<keyword evidence="1" id="KW-0472">Membrane</keyword>
<keyword evidence="1" id="KW-0812">Transmembrane</keyword>
<gene>
    <name evidence="2" type="ORF">NAT47_01675</name>
</gene>
<reference evidence="2 3" key="1">
    <citation type="submission" date="2022-05" db="EMBL/GenBank/DDBJ databases">
        <title>Flavobacterium sp., isolated from activated sludge.</title>
        <authorList>
            <person name="Ran Q."/>
        </authorList>
    </citation>
    <scope>NUCLEOTIDE SEQUENCE [LARGE SCALE GENOMIC DNA]</scope>
    <source>
        <strain evidence="2 3">HXWNR69</strain>
    </source>
</reference>
<feature type="transmembrane region" description="Helical" evidence="1">
    <location>
        <begin position="48"/>
        <end position="68"/>
    </location>
</feature>
<protein>
    <recommendedName>
        <fullName evidence="4">Peptidase M56 domain-containing protein</fullName>
    </recommendedName>
</protein>
<organism evidence="2 3">
    <name type="scientific">Flavobacterium fragile</name>
    <dbReference type="NCBI Taxonomy" id="2949085"/>
    <lineage>
        <taxon>Bacteria</taxon>
        <taxon>Pseudomonadati</taxon>
        <taxon>Bacteroidota</taxon>
        <taxon>Flavobacteriia</taxon>
        <taxon>Flavobacteriales</taxon>
        <taxon>Flavobacteriaceae</taxon>
        <taxon>Flavobacterium</taxon>
    </lineage>
</organism>
<keyword evidence="3" id="KW-1185">Reference proteome</keyword>
<dbReference type="Proteomes" id="UP001203342">
    <property type="component" value="Unassembled WGS sequence"/>
</dbReference>
<evidence type="ECO:0008006" key="4">
    <source>
        <dbReference type="Google" id="ProtNLM"/>
    </source>
</evidence>
<dbReference type="RefSeq" id="WP_250579702.1">
    <property type="nucleotide sequence ID" value="NZ_JAMLJN010000001.1"/>
</dbReference>
<proteinExistence type="predicted"/>
<name>A0ABT0TDS8_9FLAO</name>
<evidence type="ECO:0000256" key="1">
    <source>
        <dbReference type="SAM" id="Phobius"/>
    </source>
</evidence>
<accession>A0ABT0TDS8</accession>